<keyword evidence="5" id="KW-0238">DNA-binding</keyword>
<dbReference type="InterPro" id="IPR006564">
    <property type="entry name" value="Znf_PMZ"/>
</dbReference>
<keyword evidence="4" id="KW-0862">Zinc</keyword>
<feature type="compositionally biased region" description="Polar residues" evidence="8">
    <location>
        <begin position="684"/>
        <end position="698"/>
    </location>
</feature>
<dbReference type="GO" id="GO:0008270">
    <property type="term" value="F:zinc ion binding"/>
    <property type="evidence" value="ECO:0007669"/>
    <property type="project" value="UniProtKB-KW"/>
</dbReference>
<dbReference type="SUPFAM" id="SSF52058">
    <property type="entry name" value="L domain-like"/>
    <property type="match status" value="1"/>
</dbReference>
<evidence type="ECO:0000256" key="6">
    <source>
        <dbReference type="ARBA" id="ARBA00023172"/>
    </source>
</evidence>
<organism evidence="10 11">
    <name type="scientific">Mikania micrantha</name>
    <name type="common">bitter vine</name>
    <dbReference type="NCBI Taxonomy" id="192012"/>
    <lineage>
        <taxon>Eukaryota</taxon>
        <taxon>Viridiplantae</taxon>
        <taxon>Streptophyta</taxon>
        <taxon>Embryophyta</taxon>
        <taxon>Tracheophyta</taxon>
        <taxon>Spermatophyta</taxon>
        <taxon>Magnoliopsida</taxon>
        <taxon>eudicotyledons</taxon>
        <taxon>Gunneridae</taxon>
        <taxon>Pentapetalae</taxon>
        <taxon>asterids</taxon>
        <taxon>campanulids</taxon>
        <taxon>Asterales</taxon>
        <taxon>Asteraceae</taxon>
        <taxon>Asteroideae</taxon>
        <taxon>Heliantheae alliance</taxon>
        <taxon>Eupatorieae</taxon>
        <taxon>Mikania</taxon>
    </lineage>
</organism>
<dbReference type="GO" id="GO:0003677">
    <property type="term" value="F:DNA binding"/>
    <property type="evidence" value="ECO:0007669"/>
    <property type="project" value="UniProtKB-KW"/>
</dbReference>
<protein>
    <recommendedName>
        <fullName evidence="9">SWIM-type domain-containing protein</fullName>
    </recommendedName>
</protein>
<dbReference type="GO" id="GO:0004803">
    <property type="term" value="F:transposase activity"/>
    <property type="evidence" value="ECO:0007669"/>
    <property type="project" value="InterPro"/>
</dbReference>
<evidence type="ECO:0000259" key="9">
    <source>
        <dbReference type="PROSITE" id="PS50966"/>
    </source>
</evidence>
<evidence type="ECO:0000256" key="8">
    <source>
        <dbReference type="SAM" id="MobiDB-lite"/>
    </source>
</evidence>
<dbReference type="InterPro" id="IPR001207">
    <property type="entry name" value="Transposase_mutator"/>
</dbReference>
<accession>A0A5N6PSC8</accession>
<evidence type="ECO:0000313" key="10">
    <source>
        <dbReference type="EMBL" id="KAD7116484.1"/>
    </source>
</evidence>
<dbReference type="Pfam" id="PF04434">
    <property type="entry name" value="SWIM"/>
    <property type="match status" value="1"/>
</dbReference>
<dbReference type="PANTHER" id="PTHR31973">
    <property type="entry name" value="POLYPROTEIN, PUTATIVE-RELATED"/>
    <property type="match status" value="1"/>
</dbReference>
<feature type="region of interest" description="Disordered" evidence="8">
    <location>
        <begin position="644"/>
        <end position="735"/>
    </location>
</feature>
<feature type="compositionally biased region" description="Acidic residues" evidence="8">
    <location>
        <begin position="107"/>
        <end position="118"/>
    </location>
</feature>
<feature type="region of interest" description="Disordered" evidence="8">
    <location>
        <begin position="101"/>
        <end position="124"/>
    </location>
</feature>
<name>A0A5N6PSC8_9ASTR</name>
<dbReference type="SMART" id="SM00575">
    <property type="entry name" value="ZnF_PMZ"/>
    <property type="match status" value="1"/>
</dbReference>
<keyword evidence="3 7" id="KW-0863">Zinc-finger</keyword>
<dbReference type="SMART" id="SM00367">
    <property type="entry name" value="LRR_CC"/>
    <property type="match status" value="9"/>
</dbReference>
<feature type="region of interest" description="Disordered" evidence="8">
    <location>
        <begin position="27"/>
        <end position="47"/>
    </location>
</feature>
<keyword evidence="11" id="KW-1185">Reference proteome</keyword>
<dbReference type="InterPro" id="IPR032675">
    <property type="entry name" value="LRR_dom_sf"/>
</dbReference>
<reference evidence="10 11" key="1">
    <citation type="submission" date="2019-05" db="EMBL/GenBank/DDBJ databases">
        <title>Mikania micrantha, genome provides insights into the molecular mechanism of rapid growth.</title>
        <authorList>
            <person name="Liu B."/>
        </authorList>
    </citation>
    <scope>NUCLEOTIDE SEQUENCE [LARGE SCALE GENOMIC DNA]</scope>
    <source>
        <strain evidence="10">NLD-2019</strain>
        <tissue evidence="10">Leaf</tissue>
    </source>
</reference>
<dbReference type="PANTHER" id="PTHR31973:SF189">
    <property type="entry name" value="TRANSPOSASE, MUDR, PLANT, MULE TRANSPOSASE DOMAIN PROTEIN-RELATED"/>
    <property type="match status" value="1"/>
</dbReference>
<evidence type="ECO:0000256" key="5">
    <source>
        <dbReference type="ARBA" id="ARBA00023125"/>
    </source>
</evidence>
<dbReference type="InterPro" id="IPR018289">
    <property type="entry name" value="MULE_transposase_dom"/>
</dbReference>
<evidence type="ECO:0000256" key="3">
    <source>
        <dbReference type="ARBA" id="ARBA00022771"/>
    </source>
</evidence>
<keyword evidence="2" id="KW-0479">Metal-binding</keyword>
<evidence type="ECO:0000256" key="4">
    <source>
        <dbReference type="ARBA" id="ARBA00022833"/>
    </source>
</evidence>
<dbReference type="InterPro" id="IPR007527">
    <property type="entry name" value="Znf_SWIM"/>
</dbReference>
<feature type="compositionally biased region" description="Basic and acidic residues" evidence="8">
    <location>
        <begin position="718"/>
        <end position="730"/>
    </location>
</feature>
<evidence type="ECO:0000313" key="11">
    <source>
        <dbReference type="Proteomes" id="UP000326396"/>
    </source>
</evidence>
<dbReference type="OrthoDB" id="120976at2759"/>
<dbReference type="Pfam" id="PF13855">
    <property type="entry name" value="LRR_8"/>
    <property type="match status" value="2"/>
</dbReference>
<dbReference type="FunFam" id="3.80.10.10:FF:000277">
    <property type="entry name" value="Leucine-rich repeat family protein"/>
    <property type="match status" value="1"/>
</dbReference>
<dbReference type="GO" id="GO:0006313">
    <property type="term" value="P:DNA transposition"/>
    <property type="evidence" value="ECO:0007669"/>
    <property type="project" value="InterPro"/>
</dbReference>
<keyword evidence="6" id="KW-0233">DNA recombination</keyword>
<evidence type="ECO:0000256" key="7">
    <source>
        <dbReference type="PROSITE-ProRule" id="PRU00325"/>
    </source>
</evidence>
<dbReference type="Proteomes" id="UP000326396">
    <property type="component" value="Linkage Group LG10"/>
</dbReference>
<evidence type="ECO:0000256" key="2">
    <source>
        <dbReference type="ARBA" id="ARBA00022723"/>
    </source>
</evidence>
<dbReference type="EMBL" id="SZYD01000002">
    <property type="protein sequence ID" value="KAD7116484.1"/>
    <property type="molecule type" value="Genomic_DNA"/>
</dbReference>
<proteinExistence type="predicted"/>
<dbReference type="Pfam" id="PF10551">
    <property type="entry name" value="MULE"/>
    <property type="match status" value="1"/>
</dbReference>
<evidence type="ECO:0000256" key="1">
    <source>
        <dbReference type="ARBA" id="ARBA00022578"/>
    </source>
</evidence>
<feature type="domain" description="SWIM-type" evidence="9">
    <location>
        <begin position="574"/>
        <end position="606"/>
    </location>
</feature>
<dbReference type="InterPro" id="IPR001611">
    <property type="entry name" value="Leu-rich_rpt"/>
</dbReference>
<sequence length="1289" mass="145450">MKALNSKEDGSNPDSIENEIQRFTMKATTFDQPHFSRPASDDEGMHDSVRDSNILDLIGVTVDDEWMRDLPEFSAINNISQMNDTFLSLLCYDNESEKDDEVHSIEDWSENESDDDSDGVGNTEANVLYPSYDPTINWRLTKPILGMKFESPTQLKESLIDYGVSNGYQLEFIVNDYRRLLVVCGKEESGDEEDSVGKKKKVRKRPFRLWASRLTGEDSFQIKTLNEKHTCTRKYSLGSLVTYSWIAKRYFKQIVENLEISLRHMQADIMRKFECKVSIGQCSRAKKKVLEDYEGSLKEHYARLSDYKAEILKTNPGSTVKMVVNEMDGDIYFGSYYICFKGVKDGWINGCRKVLCLDGCFLKNSGQLLSAIGRDANNHIFPLAWAVVSVENKENWTWFLNLVKDDIGVDDGLGLTLISDQHKGIIEAVKDVFPYAEHRQCTRHIYANFKKKFRGLQFKNLFWQAAKATTEQHFEKIMKELKSINKEAYTYLIEKNPVTWSRAFFEVNRACDAFENGMSESFNSRIRSSRRKPIITMLEEIRTFVMQRIFLMAHWKVAPSDDIVFEVRNEKYAYVVNIDEKTCSCRSWQLLGIPCVHTVAALTFINKDPETFICNWFKKDMLKEAYKYPIKPLRGSIFWPKTDDIKPLPPKERRMPGRPTVKRKRSADEKEKKNPKVGIGRKMSCQNCQQKGHNVRSCTNDKKNPPSKEKRPKGACSRKRDPQTDEENAHRVVSRRYSKSGSSKWLGTSFSRTCVDNKEGGMICPSLMELCIYKISEEIDQYGTFSMLPRDISQQIFNELVYSQRLTEAYLEAFQDCDLQDMNLGEYPGVDDAWMDAISSQGSSLLSADISGSDVTDSGLFNIKDCKNIEALNLNFCEKISDVGLGCISGFSNLTNLSFKRNNNITAKGMSSLSGLVNLSKLDLERCTGIHGGLVHLRGLKKLESLNINCCNCITDADMKPLSELTNLKELQISCSKITDYGVTFLKGLHNLSLLNMERCPITAACLDSLSDLVALLYLNVSRSNLTDDGCEKFSKLKSLKVLNLAFNDISDALLAHLKVLKNLESLNLDSCRIGDEGLVHLSGLNHLKCLELSDTEVGNNGLRHLSGLVNLESLNLSFTVITDGGLRNLAKLSCLKLLNLDVRQVTDAGLASLTSLTSLTHLDLFCAKITDTGTKYLRNFKNLKSLEICGGGLTDAGVKNIKDLQSLMLLNLSQNHLLTDKSLEFISELSQLVSLNVSGSRVTSAGLQHLTSLKNLKSLSLESTKVTANDIKKLHESSLPDLVAFRPE</sequence>
<dbReference type="SUPFAM" id="SSF52047">
    <property type="entry name" value="RNI-like"/>
    <property type="match status" value="1"/>
</dbReference>
<dbReference type="Pfam" id="PF13516">
    <property type="entry name" value="LRR_6"/>
    <property type="match status" value="7"/>
</dbReference>
<dbReference type="Gene3D" id="3.80.10.10">
    <property type="entry name" value="Ribonuclease Inhibitor"/>
    <property type="match status" value="5"/>
</dbReference>
<feature type="compositionally biased region" description="Basic and acidic residues" evidence="8">
    <location>
        <begin position="699"/>
        <end position="709"/>
    </location>
</feature>
<feature type="compositionally biased region" description="Basic and acidic residues" evidence="8">
    <location>
        <begin position="644"/>
        <end position="655"/>
    </location>
</feature>
<dbReference type="PROSITE" id="PS50966">
    <property type="entry name" value="ZF_SWIM"/>
    <property type="match status" value="1"/>
</dbReference>
<dbReference type="PROSITE" id="PS01007">
    <property type="entry name" value="TRANSPOSASE_MUTATOR"/>
    <property type="match status" value="1"/>
</dbReference>
<keyword evidence="1" id="KW-0815">Transposition</keyword>
<comment type="caution">
    <text evidence="10">The sequence shown here is derived from an EMBL/GenBank/DDBJ whole genome shotgun (WGS) entry which is preliminary data.</text>
</comment>
<gene>
    <name evidence="10" type="ORF">E3N88_03752</name>
</gene>
<dbReference type="InterPro" id="IPR006553">
    <property type="entry name" value="Leu-rich_rpt_Cys-con_subtyp"/>
</dbReference>